<feature type="compositionally biased region" description="Polar residues" evidence="1">
    <location>
        <begin position="117"/>
        <end position="142"/>
    </location>
</feature>
<evidence type="ECO:0000313" key="2">
    <source>
        <dbReference type="EMBL" id="GBP66699.1"/>
    </source>
</evidence>
<dbReference type="EMBL" id="BGZK01000964">
    <property type="protein sequence ID" value="GBP66699.1"/>
    <property type="molecule type" value="Genomic_DNA"/>
</dbReference>
<organism evidence="2 3">
    <name type="scientific">Eumeta variegata</name>
    <name type="common">Bagworm moth</name>
    <name type="synonym">Eumeta japonica</name>
    <dbReference type="NCBI Taxonomy" id="151549"/>
    <lineage>
        <taxon>Eukaryota</taxon>
        <taxon>Metazoa</taxon>
        <taxon>Ecdysozoa</taxon>
        <taxon>Arthropoda</taxon>
        <taxon>Hexapoda</taxon>
        <taxon>Insecta</taxon>
        <taxon>Pterygota</taxon>
        <taxon>Neoptera</taxon>
        <taxon>Endopterygota</taxon>
        <taxon>Lepidoptera</taxon>
        <taxon>Glossata</taxon>
        <taxon>Ditrysia</taxon>
        <taxon>Tineoidea</taxon>
        <taxon>Psychidae</taxon>
        <taxon>Oiketicinae</taxon>
        <taxon>Eumeta</taxon>
    </lineage>
</organism>
<sequence length="268" mass="29593">MNKRHERYYNGRNIVVHAGGAAGKKTLESARKAADDSQYSSTAEMVGRGYRSRKISSPVRRALNLKKKPNIISRSDDDSFEGDQGSDSVESREGLSEADSSDDSVNETLARARALLNDNNFNKDTSGETAAGSQNDDSITENNRNWNTVEKKLDCCLRLLRKLVVDVTDLKQRNVSNNGNSRVNSAISEEVDTYLKLNTRDAVIAFEEKLATSTAFENEFNEFSKAGTNWFRLGNQRAGSQPKQMLKKMASAQTNADATERNSPPAGN</sequence>
<dbReference type="Proteomes" id="UP000299102">
    <property type="component" value="Unassembled WGS sequence"/>
</dbReference>
<keyword evidence="3" id="KW-1185">Reference proteome</keyword>
<protein>
    <submittedName>
        <fullName evidence="2">Uncharacterized protein</fullName>
    </submittedName>
</protein>
<feature type="region of interest" description="Disordered" evidence="1">
    <location>
        <begin position="235"/>
        <end position="268"/>
    </location>
</feature>
<evidence type="ECO:0000313" key="3">
    <source>
        <dbReference type="Proteomes" id="UP000299102"/>
    </source>
</evidence>
<dbReference type="AlphaFoldDB" id="A0A4C1XWS4"/>
<name>A0A4C1XWS4_EUMVA</name>
<feature type="compositionally biased region" description="Basic and acidic residues" evidence="1">
    <location>
        <begin position="25"/>
        <end position="35"/>
    </location>
</feature>
<accession>A0A4C1XWS4</accession>
<evidence type="ECO:0000256" key="1">
    <source>
        <dbReference type="SAM" id="MobiDB-lite"/>
    </source>
</evidence>
<reference evidence="2 3" key="1">
    <citation type="journal article" date="2019" name="Commun. Biol.">
        <title>The bagworm genome reveals a unique fibroin gene that provides high tensile strength.</title>
        <authorList>
            <person name="Kono N."/>
            <person name="Nakamura H."/>
            <person name="Ohtoshi R."/>
            <person name="Tomita M."/>
            <person name="Numata K."/>
            <person name="Arakawa K."/>
        </authorList>
    </citation>
    <scope>NUCLEOTIDE SEQUENCE [LARGE SCALE GENOMIC DNA]</scope>
</reference>
<gene>
    <name evidence="2" type="ORF">EVAR_79054_1</name>
</gene>
<comment type="caution">
    <text evidence="2">The sequence shown here is derived from an EMBL/GenBank/DDBJ whole genome shotgun (WGS) entry which is preliminary data.</text>
</comment>
<proteinExistence type="predicted"/>
<feature type="region of interest" description="Disordered" evidence="1">
    <location>
        <begin position="19"/>
        <end position="142"/>
    </location>
</feature>
<dbReference type="OrthoDB" id="7486995at2759"/>